<proteinExistence type="predicted"/>
<gene>
    <name evidence="1" type="ORF">GGD40_000884</name>
</gene>
<dbReference type="Proteomes" id="UP000540929">
    <property type="component" value="Unassembled WGS sequence"/>
</dbReference>
<protein>
    <submittedName>
        <fullName evidence="1">Uncharacterized protein</fullName>
    </submittedName>
</protein>
<name>A0A7Y9WJH1_9BURK</name>
<keyword evidence="2" id="KW-1185">Reference proteome</keyword>
<accession>A0A7Y9WJH1</accession>
<sequence>MQVFVNIPLKSLRRVRGRAQSTYHGDWFKATRLYGPVCESHDRSGGTFGRGYIHADIEIGDDLREHVSVAGFNEDGTIRVQVWVNTHRKTLAAFLASGEPEWNVREMA</sequence>
<evidence type="ECO:0000313" key="2">
    <source>
        <dbReference type="Proteomes" id="UP000540929"/>
    </source>
</evidence>
<reference evidence="1 2" key="1">
    <citation type="submission" date="2020-07" db="EMBL/GenBank/DDBJ databases">
        <title>Exploring microbial biodiversity for novel pathways involved in the catabolism of aromatic compounds derived from lignin.</title>
        <authorList>
            <person name="Elkins J."/>
        </authorList>
    </citation>
    <scope>NUCLEOTIDE SEQUENCE [LARGE SCALE GENOMIC DNA]</scope>
    <source>
        <strain evidence="1 2">H2C3C</strain>
    </source>
</reference>
<comment type="caution">
    <text evidence="1">The sequence shown here is derived from an EMBL/GenBank/DDBJ whole genome shotgun (WGS) entry which is preliminary data.</text>
</comment>
<dbReference type="AlphaFoldDB" id="A0A7Y9WJH1"/>
<dbReference type="RefSeq" id="WP_179742893.1">
    <property type="nucleotide sequence ID" value="NZ_JACCAS010000001.1"/>
</dbReference>
<organism evidence="1 2">
    <name type="scientific">Paraburkholderia bryophila</name>
    <dbReference type="NCBI Taxonomy" id="420952"/>
    <lineage>
        <taxon>Bacteria</taxon>
        <taxon>Pseudomonadati</taxon>
        <taxon>Pseudomonadota</taxon>
        <taxon>Betaproteobacteria</taxon>
        <taxon>Burkholderiales</taxon>
        <taxon>Burkholderiaceae</taxon>
        <taxon>Paraburkholderia</taxon>
    </lineage>
</organism>
<dbReference type="EMBL" id="JACCAS010000001">
    <property type="protein sequence ID" value="NYH21405.1"/>
    <property type="molecule type" value="Genomic_DNA"/>
</dbReference>
<evidence type="ECO:0000313" key="1">
    <source>
        <dbReference type="EMBL" id="NYH21405.1"/>
    </source>
</evidence>